<dbReference type="Pfam" id="PF09588">
    <property type="entry name" value="YqaJ"/>
    <property type="match status" value="1"/>
</dbReference>
<keyword evidence="2" id="KW-0175">Coiled coil</keyword>
<feature type="domain" description="YqaJ viral recombinase" evidence="3">
    <location>
        <begin position="14"/>
        <end position="147"/>
    </location>
</feature>
<dbReference type="InterPro" id="IPR019080">
    <property type="entry name" value="YqaJ_viral_recombinase"/>
</dbReference>
<dbReference type="AlphaFoldDB" id="A0A173S629"/>
<accession>A0A173S629</accession>
<dbReference type="InterPro" id="IPR011335">
    <property type="entry name" value="Restrct_endonuc-II-like"/>
</dbReference>
<evidence type="ECO:0000256" key="1">
    <source>
        <dbReference type="ARBA" id="ARBA00022801"/>
    </source>
</evidence>
<dbReference type="InterPro" id="IPR051703">
    <property type="entry name" value="NF-kappa-B_Signaling_Reg"/>
</dbReference>
<dbReference type="GO" id="GO:0016787">
    <property type="term" value="F:hydrolase activity"/>
    <property type="evidence" value="ECO:0007669"/>
    <property type="project" value="UniProtKB-KW"/>
</dbReference>
<keyword evidence="4" id="KW-0255">Endonuclease</keyword>
<evidence type="ECO:0000259" key="3">
    <source>
        <dbReference type="Pfam" id="PF09588"/>
    </source>
</evidence>
<dbReference type="OrthoDB" id="46225at2"/>
<keyword evidence="1" id="KW-0378">Hydrolase</keyword>
<proteinExistence type="predicted"/>
<dbReference type="Proteomes" id="UP000095649">
    <property type="component" value="Unassembled WGS sequence"/>
</dbReference>
<dbReference type="GO" id="GO:0004519">
    <property type="term" value="F:endonuclease activity"/>
    <property type="evidence" value="ECO:0007669"/>
    <property type="project" value="UniProtKB-KW"/>
</dbReference>
<reference evidence="4 5" key="1">
    <citation type="submission" date="2015-09" db="EMBL/GenBank/DDBJ databases">
        <authorList>
            <consortium name="Pathogen Informatics"/>
        </authorList>
    </citation>
    <scope>NUCLEOTIDE SEQUENCE [LARGE SCALE GENOMIC DNA]</scope>
    <source>
        <strain evidence="4 5">2789STDY5834970</strain>
    </source>
</reference>
<evidence type="ECO:0000313" key="5">
    <source>
        <dbReference type="Proteomes" id="UP000095649"/>
    </source>
</evidence>
<feature type="coiled-coil region" evidence="2">
    <location>
        <begin position="224"/>
        <end position="258"/>
    </location>
</feature>
<dbReference type="EMBL" id="CYXN01000004">
    <property type="protein sequence ID" value="CUM85416.1"/>
    <property type="molecule type" value="Genomic_DNA"/>
</dbReference>
<gene>
    <name evidence="4" type="ORF">ERS852582_00836</name>
</gene>
<protein>
    <submittedName>
        <fullName evidence="4">Putative phage-type endonuclease</fullName>
    </submittedName>
</protein>
<dbReference type="SUPFAM" id="SSF52980">
    <property type="entry name" value="Restriction endonuclease-like"/>
    <property type="match status" value="1"/>
</dbReference>
<dbReference type="NCBIfam" id="TIGR03033">
    <property type="entry name" value="phage_rel_nuc"/>
    <property type="match status" value="1"/>
</dbReference>
<dbReference type="Gene3D" id="3.90.320.10">
    <property type="match status" value="1"/>
</dbReference>
<organism evidence="4 5">
    <name type="scientific">Faecalibacterium prausnitzii</name>
    <dbReference type="NCBI Taxonomy" id="853"/>
    <lineage>
        <taxon>Bacteria</taxon>
        <taxon>Bacillati</taxon>
        <taxon>Bacillota</taxon>
        <taxon>Clostridia</taxon>
        <taxon>Eubacteriales</taxon>
        <taxon>Oscillospiraceae</taxon>
        <taxon>Faecalibacterium</taxon>
    </lineage>
</organism>
<evidence type="ECO:0000256" key="2">
    <source>
        <dbReference type="SAM" id="Coils"/>
    </source>
</evidence>
<keyword evidence="4" id="KW-0540">Nuclease</keyword>
<name>A0A173S629_9FIRM</name>
<sequence length="310" mass="35435">MKRLVSTLNLPKEDWLRYRKCGITGTDAGAILGLNPYRSAFQVYHDKISDTIENIDNEAMRQGRDLEDYVAQRFSEETGFKVRRANAIYQSEEHPLLLADFDRLIVGQKAGLECKTVSPFSADKWADGKIPAHYLAQVDHYLAVSGFDCWYMAALIFGRELVIHKIVTDKQVLSDLIDKEELFWTNHVVPQIPPAPNGCDCDTQQINQMYEVDDRDKTADLSALHGLLDKRQELSDQIEQMEQEKTAIEQQVKLQMQDAAYGTAPGYKVSWVSSESKRVDSQRLRKEQPDIFNQYSKNVSSRRFTIVHAA</sequence>
<dbReference type="InterPro" id="IPR011604">
    <property type="entry name" value="PDDEXK-like_dom_sf"/>
</dbReference>
<dbReference type="InterPro" id="IPR017482">
    <property type="entry name" value="Lambda-type_endonuclease"/>
</dbReference>
<dbReference type="PANTHER" id="PTHR46609:SF6">
    <property type="entry name" value="EXONUCLEASE, PHAGE-TYPE_RECB, C-TERMINAL DOMAIN-CONTAINING PROTEIN-RELATED"/>
    <property type="match status" value="1"/>
</dbReference>
<evidence type="ECO:0000313" key="4">
    <source>
        <dbReference type="EMBL" id="CUM85416.1"/>
    </source>
</evidence>
<dbReference type="PANTHER" id="PTHR46609">
    <property type="entry name" value="EXONUCLEASE, PHAGE-TYPE/RECB, C-TERMINAL DOMAIN-CONTAINING PROTEIN"/>
    <property type="match status" value="1"/>
</dbReference>